<evidence type="ECO:0000256" key="5">
    <source>
        <dbReference type="SAM" id="SignalP"/>
    </source>
</evidence>
<dbReference type="Gene3D" id="2.60.120.560">
    <property type="entry name" value="Exo-inulinase, domain 1"/>
    <property type="match status" value="2"/>
</dbReference>
<organism evidence="7 8">
    <name type="scientific">Metabacillus niabensis</name>
    <dbReference type="NCBI Taxonomy" id="324854"/>
    <lineage>
        <taxon>Bacteria</taxon>
        <taxon>Bacillati</taxon>
        <taxon>Bacillota</taxon>
        <taxon>Bacilli</taxon>
        <taxon>Bacillales</taxon>
        <taxon>Bacillaceae</taxon>
        <taxon>Metabacillus</taxon>
    </lineage>
</organism>
<dbReference type="Proteomes" id="UP001232245">
    <property type="component" value="Unassembled WGS sequence"/>
</dbReference>
<dbReference type="SUPFAM" id="SSF75005">
    <property type="entry name" value="Arabinanase/levansucrase/invertase"/>
    <property type="match status" value="1"/>
</dbReference>
<feature type="domain" description="CBM6" evidence="6">
    <location>
        <begin position="687"/>
        <end position="813"/>
    </location>
</feature>
<feature type="domain" description="CBM6" evidence="6">
    <location>
        <begin position="823"/>
        <end position="963"/>
    </location>
</feature>
<keyword evidence="8" id="KW-1185">Reference proteome</keyword>
<dbReference type="SMART" id="SM00606">
    <property type="entry name" value="CBD_IV"/>
    <property type="match status" value="4"/>
</dbReference>
<dbReference type="RefSeq" id="WP_174880540.1">
    <property type="nucleotide sequence ID" value="NZ_CADEPK010000204.1"/>
</dbReference>
<dbReference type="Pfam" id="PF22888">
    <property type="entry name" value="FIMAH"/>
    <property type="match status" value="1"/>
</dbReference>
<evidence type="ECO:0000256" key="4">
    <source>
        <dbReference type="ARBA" id="ARBA00023295"/>
    </source>
</evidence>
<dbReference type="EMBL" id="JAUSTZ010000012">
    <property type="protein sequence ID" value="MDQ0227862.1"/>
    <property type="molecule type" value="Genomic_DNA"/>
</dbReference>
<evidence type="ECO:0000256" key="3">
    <source>
        <dbReference type="ARBA" id="ARBA00022801"/>
    </source>
</evidence>
<comment type="caution">
    <text evidence="7">The sequence shown here is derived from an EMBL/GenBank/DDBJ whole genome shotgun (WGS) entry which is preliminary data.</text>
</comment>
<feature type="domain" description="CBM6" evidence="6">
    <location>
        <begin position="982"/>
        <end position="1113"/>
    </location>
</feature>
<dbReference type="InterPro" id="IPR023296">
    <property type="entry name" value="Glyco_hydro_beta-prop_sf"/>
</dbReference>
<evidence type="ECO:0000256" key="2">
    <source>
        <dbReference type="ARBA" id="ARBA00022729"/>
    </source>
</evidence>
<dbReference type="PROSITE" id="PS51175">
    <property type="entry name" value="CBM6"/>
    <property type="match status" value="4"/>
</dbReference>
<sequence length="1368" mass="152165">MALMVSFIAAIPISSSAYSNPFKLPNSWKWDTGVFYGEGDPYILKHNGMYYLYVSTVDDKSGIKAWQSEDLVNWEYYGLVTEDPSTKAAYAPEVVYWNGSFYMYTSPGGNGHYVYKSTSPLGPFVRKTDNLGMGIDGHVFIDDDGKWYFYSTGDQRIDARPMADPFTFGEASKTGAEMNGWTEGPTILKRNDKYYMTYTGNHVWNKAYRVDYASSDSPISHFSPSIEQNPILLNTEGANVGLGHNSVVRGPDLDSEYIVYHSHANPGRYLNLDRIAWNGDKMLVLGPTTAKQPNPDMPDFSERFSASSFEKNWDNISGSWSVSSAMDGWLQQTKIDQANHYKIITKHSTASNYTAEFNMKSIEQGASNDSRFGAIFSYKDEDNYGIAVLNPNKNQLETAFKVNGVEQERKTTALPDGYDYSKLHQIRVEKSSSTVKIFVDGMHKQTHEIAGLNGGKVGYTTSDVHAAFGYTAFSNKVNGSNVFDASKPIPGEIEAVHYNTGGEGKGYHDTTKGNNHGVYRQDDVDMKATTDGGYIVSLNGNKEWLNYNVNVAKAGTYNIDLRVSSSSKNAQVKLILDDSLDLTGEINIPQTDEWKTLSIEGIDLPEGQHTIKVVSEKGTFDLATMNFQEYKDVENIVYDFNNGTSDGWEEIEGFWTVNTNKQSAFDAYKPIPGTIGAAYYITGGEGVAYHDTTAENIGGVLRGDSVDIRDNPKGGTAVGWNQTGEWFKYNVSVKETGLYNVQINTATTFNTAKVRLWLDDDIDLTGVLDVPNTGDWNNWRPVLKKGITLPEGEHTIKVEIVEGEFDFTSLDFTSFDIHKPVPGIIEAEDYNLGGEGVGYHDNTEENIGGKYREDSVDIRENPEGGYAITSNETGEWLAYDVDIEAEGTYGLDIVASAIKDGGKVKLLLDDKIDLTGEIDIPNTDGWNKWQNISLQNISLPAGKHTLKLVTVQGEFDLSRLTLHRFDFHKKLPGEIMAAEYITGGEGVAYHDNSSANIGGQYRRDSVDIRINPEGGYNVGWNQAGEWLKYNVDIEKADHYQLDIKVATEFEGSQIRLWLDDTVDLTGIIDVPRTGGWDNWESVIKENISLPAGKHTIKVEMVKGEFDFRSIALTNAGENEQPATEGEYHTAQGTFAKSVIGDSKWKDYSVEADINIGKGIGDGGIIFRVNNPANGIELNQNNPDFLQGYIAYINKDGVHLGKFNYNFAYLSGAKISEPLNTWHHVKVVAKGTNIKIFVGDMDTPKIDYTDNSSTAFTYGKVGLRSNKNHTIFDNFVLKPLETNHSSIKSDLDRLKEASEISQSAYKQLTNKLEQSKQHAEKGKVNQAVKHLHDFRRLLENGKESEVPESLKQVLEADSLRLIRKIENSK</sequence>
<keyword evidence="2 5" id="KW-0732">Signal</keyword>
<dbReference type="Pfam" id="PF04616">
    <property type="entry name" value="Glyco_hydro_43"/>
    <property type="match status" value="1"/>
</dbReference>
<accession>A0ABT9Z6H9</accession>
<evidence type="ECO:0000259" key="6">
    <source>
        <dbReference type="PROSITE" id="PS51175"/>
    </source>
</evidence>
<comment type="similarity">
    <text evidence="1">Belongs to the glycosyl hydrolase 43 family.</text>
</comment>
<dbReference type="InterPro" id="IPR013320">
    <property type="entry name" value="ConA-like_dom_sf"/>
</dbReference>
<dbReference type="PANTHER" id="PTHR42812">
    <property type="entry name" value="BETA-XYLOSIDASE"/>
    <property type="match status" value="1"/>
</dbReference>
<feature type="domain" description="CBM6" evidence="6">
    <location>
        <begin position="505"/>
        <end position="628"/>
    </location>
</feature>
<dbReference type="InterPro" id="IPR005084">
    <property type="entry name" value="CBM6"/>
</dbReference>
<evidence type="ECO:0000256" key="1">
    <source>
        <dbReference type="ARBA" id="ARBA00009865"/>
    </source>
</evidence>
<dbReference type="InterPro" id="IPR006584">
    <property type="entry name" value="Cellulose-bd_IV"/>
</dbReference>
<name>A0ABT9Z6H9_9BACI</name>
<dbReference type="Gene3D" id="2.60.120.260">
    <property type="entry name" value="Galactose-binding domain-like"/>
    <property type="match status" value="4"/>
</dbReference>
<feature type="chain" id="PRO_5045606081" evidence="5">
    <location>
        <begin position="18"/>
        <end position="1368"/>
    </location>
</feature>
<proteinExistence type="inferred from homology"/>
<dbReference type="InterPro" id="IPR008979">
    <property type="entry name" value="Galactose-bd-like_sf"/>
</dbReference>
<evidence type="ECO:0000313" key="7">
    <source>
        <dbReference type="EMBL" id="MDQ0227862.1"/>
    </source>
</evidence>
<dbReference type="CDD" id="cd04080">
    <property type="entry name" value="CBM6_cellulase-like"/>
    <property type="match status" value="4"/>
</dbReference>
<reference evidence="7 8" key="1">
    <citation type="submission" date="2023-07" db="EMBL/GenBank/DDBJ databases">
        <title>Genomic Encyclopedia of Type Strains, Phase IV (KMG-IV): sequencing the most valuable type-strain genomes for metagenomic binning, comparative biology and taxonomic classification.</title>
        <authorList>
            <person name="Goeker M."/>
        </authorList>
    </citation>
    <scope>NUCLEOTIDE SEQUENCE [LARGE SCALE GENOMIC DNA]</scope>
    <source>
        <strain evidence="7 8">DSM 17723</strain>
    </source>
</reference>
<dbReference type="SUPFAM" id="SSF49899">
    <property type="entry name" value="Concanavalin A-like lectins/glucanases"/>
    <property type="match status" value="1"/>
</dbReference>
<keyword evidence="4" id="KW-0326">Glycosidase</keyword>
<dbReference type="InterPro" id="IPR006710">
    <property type="entry name" value="Glyco_hydro_43"/>
</dbReference>
<dbReference type="Pfam" id="PF03422">
    <property type="entry name" value="CBM_6"/>
    <property type="match status" value="4"/>
</dbReference>
<evidence type="ECO:0000313" key="8">
    <source>
        <dbReference type="Proteomes" id="UP001232245"/>
    </source>
</evidence>
<protein>
    <submittedName>
        <fullName evidence="7">Beta-xylosidase</fullName>
    </submittedName>
</protein>
<dbReference type="CDD" id="cd08991">
    <property type="entry name" value="GH43_HoAraf43-like"/>
    <property type="match status" value="1"/>
</dbReference>
<dbReference type="InterPro" id="IPR054470">
    <property type="entry name" value="FIMAH_dom"/>
</dbReference>
<feature type="signal peptide" evidence="5">
    <location>
        <begin position="1"/>
        <end position="17"/>
    </location>
</feature>
<keyword evidence="3" id="KW-0378">Hydrolase</keyword>
<dbReference type="InterPro" id="IPR051795">
    <property type="entry name" value="Glycosyl_Hydrlase_43"/>
</dbReference>
<dbReference type="SUPFAM" id="SSF49785">
    <property type="entry name" value="Galactose-binding domain-like"/>
    <property type="match status" value="4"/>
</dbReference>
<dbReference type="Gene3D" id="2.115.10.20">
    <property type="entry name" value="Glycosyl hydrolase domain, family 43"/>
    <property type="match status" value="1"/>
</dbReference>
<gene>
    <name evidence="7" type="ORF">J2S02_004209</name>
</gene>
<dbReference type="PANTHER" id="PTHR42812:SF14">
    <property type="entry name" value="SECRETED PROTEIN"/>
    <property type="match status" value="1"/>
</dbReference>